<evidence type="ECO:0000313" key="2">
    <source>
        <dbReference type="EMBL" id="KAJ5239999.1"/>
    </source>
</evidence>
<feature type="region of interest" description="Disordered" evidence="1">
    <location>
        <begin position="131"/>
        <end position="161"/>
    </location>
</feature>
<comment type="caution">
    <text evidence="2">The sequence shown here is derived from an EMBL/GenBank/DDBJ whole genome shotgun (WGS) entry which is preliminary data.</text>
</comment>
<dbReference type="Proteomes" id="UP001150941">
    <property type="component" value="Unassembled WGS sequence"/>
</dbReference>
<keyword evidence="3" id="KW-1185">Reference proteome</keyword>
<name>A0A9W9P8W7_9EURO</name>
<gene>
    <name evidence="2" type="ORF">N7468_004618</name>
</gene>
<evidence type="ECO:0000313" key="3">
    <source>
        <dbReference type="Proteomes" id="UP001150941"/>
    </source>
</evidence>
<reference evidence="2" key="1">
    <citation type="submission" date="2022-11" db="EMBL/GenBank/DDBJ databases">
        <authorList>
            <person name="Petersen C."/>
        </authorList>
    </citation>
    <scope>NUCLEOTIDE SEQUENCE</scope>
    <source>
        <strain evidence="2">IBT 19713</strain>
    </source>
</reference>
<organism evidence="2 3">
    <name type="scientific">Penicillium chermesinum</name>
    <dbReference type="NCBI Taxonomy" id="63820"/>
    <lineage>
        <taxon>Eukaryota</taxon>
        <taxon>Fungi</taxon>
        <taxon>Dikarya</taxon>
        <taxon>Ascomycota</taxon>
        <taxon>Pezizomycotina</taxon>
        <taxon>Eurotiomycetes</taxon>
        <taxon>Eurotiomycetidae</taxon>
        <taxon>Eurotiales</taxon>
        <taxon>Aspergillaceae</taxon>
        <taxon>Penicillium</taxon>
    </lineage>
</organism>
<dbReference type="RefSeq" id="XP_058332918.1">
    <property type="nucleotide sequence ID" value="XM_058473915.1"/>
</dbReference>
<dbReference type="GeneID" id="83201218"/>
<evidence type="ECO:0000256" key="1">
    <source>
        <dbReference type="SAM" id="MobiDB-lite"/>
    </source>
</evidence>
<protein>
    <submittedName>
        <fullName evidence="2">Uncharacterized protein</fullName>
    </submittedName>
</protein>
<reference evidence="2" key="2">
    <citation type="journal article" date="2023" name="IMA Fungus">
        <title>Comparative genomic study of the Penicillium genus elucidates a diverse pangenome and 15 lateral gene transfer events.</title>
        <authorList>
            <person name="Petersen C."/>
            <person name="Sorensen T."/>
            <person name="Nielsen M.R."/>
            <person name="Sondergaard T.E."/>
            <person name="Sorensen J.L."/>
            <person name="Fitzpatrick D.A."/>
            <person name="Frisvad J.C."/>
            <person name="Nielsen K.L."/>
        </authorList>
    </citation>
    <scope>NUCLEOTIDE SEQUENCE</scope>
    <source>
        <strain evidence="2">IBT 19713</strain>
    </source>
</reference>
<sequence length="175" mass="19361">MEPIDTLTGPSATDEKTRLFPIFNAGCQGFESYPHSSQAGAPHDTSHPSRTRPAPPATRWKLFTVPKCTSRLANSSFGKGKVGLAGNRILRVTDHRINQQRHGVLQAWNIPPNRVLSWSKWMIYRKSGRSEGLARQGHNATGRPPLRNRFGSANKDTPRSPVSRLLNSALVPAYL</sequence>
<dbReference type="EMBL" id="JAPQKS010000003">
    <property type="protein sequence ID" value="KAJ5239999.1"/>
    <property type="molecule type" value="Genomic_DNA"/>
</dbReference>
<accession>A0A9W9P8W7</accession>
<dbReference type="AlphaFoldDB" id="A0A9W9P8W7"/>
<proteinExistence type="predicted"/>
<feature type="region of interest" description="Disordered" evidence="1">
    <location>
        <begin position="33"/>
        <end position="58"/>
    </location>
</feature>